<dbReference type="RefSeq" id="WP_053584562.1">
    <property type="nucleotide sequence ID" value="NZ_LGRV01000003.1"/>
</dbReference>
<feature type="transmembrane region" description="Helical" evidence="7">
    <location>
        <begin position="81"/>
        <end position="98"/>
    </location>
</feature>
<feature type="transmembrane region" description="Helical" evidence="7">
    <location>
        <begin position="335"/>
        <end position="353"/>
    </location>
</feature>
<comment type="caution">
    <text evidence="9">The sequence shown here is derived from an EMBL/GenBank/DDBJ whole genome shotgun (WGS) entry which is preliminary data.</text>
</comment>
<feature type="transmembrane region" description="Helical" evidence="7">
    <location>
        <begin position="52"/>
        <end position="74"/>
    </location>
</feature>
<keyword evidence="3" id="KW-1003">Cell membrane</keyword>
<protein>
    <recommendedName>
        <fullName evidence="8">Major facilitator superfamily (MFS) profile domain-containing protein</fullName>
    </recommendedName>
</protein>
<feature type="transmembrane region" description="Helical" evidence="7">
    <location>
        <begin position="202"/>
        <end position="219"/>
    </location>
</feature>
<dbReference type="Gene3D" id="1.20.1720.10">
    <property type="entry name" value="Multidrug resistance protein D"/>
    <property type="match status" value="1"/>
</dbReference>
<dbReference type="NCBIfam" id="TIGR00711">
    <property type="entry name" value="efflux_EmrB"/>
    <property type="match status" value="1"/>
</dbReference>
<evidence type="ECO:0000256" key="4">
    <source>
        <dbReference type="ARBA" id="ARBA00022692"/>
    </source>
</evidence>
<feature type="transmembrane region" description="Helical" evidence="7">
    <location>
        <begin position="305"/>
        <end position="326"/>
    </location>
</feature>
<feature type="transmembrane region" description="Helical" evidence="7">
    <location>
        <begin position="110"/>
        <end position="131"/>
    </location>
</feature>
<dbReference type="InterPro" id="IPR020846">
    <property type="entry name" value="MFS_dom"/>
</dbReference>
<dbReference type="SUPFAM" id="SSF103473">
    <property type="entry name" value="MFS general substrate transporter"/>
    <property type="match status" value="1"/>
</dbReference>
<dbReference type="PANTHER" id="PTHR42718">
    <property type="entry name" value="MAJOR FACILITATOR SUPERFAMILY MULTIDRUG TRANSPORTER MFSC"/>
    <property type="match status" value="1"/>
</dbReference>
<keyword evidence="2" id="KW-0813">Transport</keyword>
<evidence type="ECO:0000256" key="1">
    <source>
        <dbReference type="ARBA" id="ARBA00004651"/>
    </source>
</evidence>
<feature type="transmembrane region" description="Helical" evidence="7">
    <location>
        <begin position="405"/>
        <end position="422"/>
    </location>
</feature>
<evidence type="ECO:0000256" key="3">
    <source>
        <dbReference type="ARBA" id="ARBA00022475"/>
    </source>
</evidence>
<dbReference type="Proteomes" id="UP000050668">
    <property type="component" value="Unassembled WGS sequence"/>
</dbReference>
<dbReference type="InterPro" id="IPR004638">
    <property type="entry name" value="EmrB-like"/>
</dbReference>
<proteinExistence type="predicted"/>
<feature type="transmembrane region" description="Helical" evidence="7">
    <location>
        <begin position="169"/>
        <end position="190"/>
    </location>
</feature>
<dbReference type="PRINTS" id="PR01036">
    <property type="entry name" value="TCRTETB"/>
</dbReference>
<organism evidence="9 10">
    <name type="scientific">Lysinibacillus contaminans</name>
    <dbReference type="NCBI Taxonomy" id="1293441"/>
    <lineage>
        <taxon>Bacteria</taxon>
        <taxon>Bacillati</taxon>
        <taxon>Bacillota</taxon>
        <taxon>Bacilli</taxon>
        <taxon>Bacillales</taxon>
        <taxon>Bacillaceae</taxon>
        <taxon>Lysinibacillus</taxon>
    </lineage>
</organism>
<feature type="transmembrane region" description="Helical" evidence="7">
    <location>
        <begin position="268"/>
        <end position="293"/>
    </location>
</feature>
<dbReference type="Pfam" id="PF07690">
    <property type="entry name" value="MFS_1"/>
    <property type="match status" value="1"/>
</dbReference>
<evidence type="ECO:0000256" key="7">
    <source>
        <dbReference type="SAM" id="Phobius"/>
    </source>
</evidence>
<evidence type="ECO:0000313" key="10">
    <source>
        <dbReference type="Proteomes" id="UP000050668"/>
    </source>
</evidence>
<dbReference type="InterPro" id="IPR036259">
    <property type="entry name" value="MFS_trans_sf"/>
</dbReference>
<keyword evidence="4 7" id="KW-0812">Transmembrane</keyword>
<name>A0ABR5K5T5_9BACI</name>
<dbReference type="EMBL" id="LGRV01000003">
    <property type="protein sequence ID" value="KOS69689.1"/>
    <property type="molecule type" value="Genomic_DNA"/>
</dbReference>
<feature type="transmembrane region" description="Helical" evidence="7">
    <location>
        <begin position="231"/>
        <end position="248"/>
    </location>
</feature>
<evidence type="ECO:0000256" key="2">
    <source>
        <dbReference type="ARBA" id="ARBA00022448"/>
    </source>
</evidence>
<reference evidence="10" key="1">
    <citation type="submission" date="2015-07" db="EMBL/GenBank/DDBJ databases">
        <title>Fjat-14205 dsm 2895.</title>
        <authorList>
            <person name="Liu B."/>
            <person name="Wang J."/>
            <person name="Zhu Y."/>
            <person name="Liu G."/>
            <person name="Chen Q."/>
            <person name="Chen Z."/>
            <person name="Lan J."/>
            <person name="Che J."/>
            <person name="Ge C."/>
            <person name="Shi H."/>
            <person name="Pan Z."/>
            <person name="Liu X."/>
        </authorList>
    </citation>
    <scope>NUCLEOTIDE SEQUENCE [LARGE SCALE GENOMIC DNA]</scope>
    <source>
        <strain evidence="10">DSM 25560</strain>
    </source>
</reference>
<sequence length="488" mass="53059">MTSNDPFTHVKKGPMLVVMLFGAFFSLLNETLLATALPEIMVHFSIDETQVQWLTTAFLLTNGIMIPISAFIIGKFTTRQIFISAIAVFTFGTAVAAFSDSYTLLLIARIVQAMGSGVMMPLMMTVLLTMFPIDKRGAAMGMMGLVISFAPAIGPTLSGYLVEYFNWRMLFYAVLPIAILTLILSIFFISNVTERTNPKVDVLSILMSSFGFGGLLYGFSSGASRGWTDTLVLTCIIGGFIILALFTWRQLRLETPLLEFRVFKNKDFTLGVIISAFVIIAMISAETLLPMYVQTARGLSAIDSGLMLLPGAIVMGIMSPVSGILFDKLGARKMAVPGMLIVIITTFYFTTLSSDSSMTMLTTMYAIRMFGLSLGMMPIMTHALNQLPQTLNAHGSAMANTMQQVSASIGTAILITIMSQTAKNFTPDMEKYSGLDPATMQSTIASDALISGYAATFVVATGMAVIGWILVFFLNKKEPNAKSQIMQH</sequence>
<dbReference type="CDD" id="cd17503">
    <property type="entry name" value="MFS_LmrB_MDR_like"/>
    <property type="match status" value="1"/>
</dbReference>
<keyword evidence="5 7" id="KW-1133">Transmembrane helix</keyword>
<evidence type="ECO:0000313" key="9">
    <source>
        <dbReference type="EMBL" id="KOS69689.1"/>
    </source>
</evidence>
<feature type="transmembrane region" description="Helical" evidence="7">
    <location>
        <begin position="138"/>
        <end position="157"/>
    </location>
</feature>
<gene>
    <name evidence="9" type="ORF">AEA09_14630</name>
</gene>
<feature type="transmembrane region" description="Helical" evidence="7">
    <location>
        <begin position="450"/>
        <end position="474"/>
    </location>
</feature>
<dbReference type="PANTHER" id="PTHR42718:SF24">
    <property type="entry name" value="MAJOR FACILITATOR SUPERFAMILY (MFS) PROFILE DOMAIN-CONTAINING PROTEIN"/>
    <property type="match status" value="1"/>
</dbReference>
<evidence type="ECO:0000259" key="8">
    <source>
        <dbReference type="PROSITE" id="PS50850"/>
    </source>
</evidence>
<keyword evidence="10" id="KW-1185">Reference proteome</keyword>
<keyword evidence="6 7" id="KW-0472">Membrane</keyword>
<accession>A0ABR5K5T5</accession>
<feature type="transmembrane region" description="Helical" evidence="7">
    <location>
        <begin position="365"/>
        <end position="384"/>
    </location>
</feature>
<evidence type="ECO:0000256" key="6">
    <source>
        <dbReference type="ARBA" id="ARBA00023136"/>
    </source>
</evidence>
<dbReference type="InterPro" id="IPR011701">
    <property type="entry name" value="MFS"/>
</dbReference>
<evidence type="ECO:0000256" key="5">
    <source>
        <dbReference type="ARBA" id="ARBA00022989"/>
    </source>
</evidence>
<dbReference type="Gene3D" id="1.20.1250.20">
    <property type="entry name" value="MFS general substrate transporter like domains"/>
    <property type="match status" value="1"/>
</dbReference>
<dbReference type="PROSITE" id="PS50850">
    <property type="entry name" value="MFS"/>
    <property type="match status" value="1"/>
</dbReference>
<feature type="domain" description="Major facilitator superfamily (MFS) profile" evidence="8">
    <location>
        <begin position="15"/>
        <end position="479"/>
    </location>
</feature>
<comment type="subcellular location">
    <subcellularLocation>
        <location evidence="1">Cell membrane</location>
        <topology evidence="1">Multi-pass membrane protein</topology>
    </subcellularLocation>
</comment>